<feature type="transmembrane region" description="Helical" evidence="6">
    <location>
        <begin position="427"/>
        <end position="444"/>
    </location>
</feature>
<feature type="transmembrane region" description="Helical" evidence="6">
    <location>
        <begin position="451"/>
        <end position="468"/>
    </location>
</feature>
<dbReference type="NCBIfam" id="TIGR00797">
    <property type="entry name" value="matE"/>
    <property type="match status" value="1"/>
</dbReference>
<sequence>MALGPVELASAGASIALFNQALKISVAPLVSITTSFVAEEDTMEKINTIAAEKHFNESVKAESNQVTSNDHLPQDIKLENSETPTEDFAANVEKNDAFAVPQNVDKESTLRSEKNNEDGNKKRHLASGSTALLFGTILGLLQATILISAAKPLLGVIGLKHGSPMLLPAIKYLRLRALGSPAVLLFLVMQGIFRGFKDTKTPLYVIVAGYSFNVALDPLLIFYCKLGIQGAAISHVISQYIMALTLLLLLMKKMILLPPSIKNLQISKFLKNGLVLARIVAATFCVTLSASFAARLGPIEMAAFQTCLQVWLTSSLLADGLAVAGQAILACSFAEKDYEKLTAASARTVQFGIVLGLGLSLVVGIGLYFGAGIFSKSILVVNLIRIVVPFVAATQPINSLAFVFDGVLSGASDFAYSGYSLASSHDFIHFSPLFFTVCNLYINLFYQSSAFFQVIVSSLSVAPLFLLYKRYGFIGIWIGLTIYMSLRMFAGVWR</sequence>
<evidence type="ECO:0000256" key="5">
    <source>
        <dbReference type="ARBA" id="ARBA00023136"/>
    </source>
</evidence>
<dbReference type="InterPro" id="IPR002528">
    <property type="entry name" value="MATE_fam"/>
</dbReference>
<dbReference type="PANTHER" id="PTHR42893:SF11">
    <property type="entry name" value="PROTEIN DETOXIFICATION 43"/>
    <property type="match status" value="1"/>
</dbReference>
<accession>A0A6A4NE20</accession>
<feature type="transmembrane region" description="Helical" evidence="6">
    <location>
        <begin position="131"/>
        <end position="154"/>
    </location>
</feature>
<feature type="transmembrane region" description="Helical" evidence="6">
    <location>
        <begin position="202"/>
        <end position="224"/>
    </location>
</feature>
<evidence type="ECO:0000256" key="1">
    <source>
        <dbReference type="ARBA" id="ARBA00004141"/>
    </source>
</evidence>
<dbReference type="Proteomes" id="UP000447434">
    <property type="component" value="Chromosome 25"/>
</dbReference>
<dbReference type="OrthoDB" id="2126698at2759"/>
<organism evidence="7 8">
    <name type="scientific">Lupinus albus</name>
    <name type="common">White lupine</name>
    <name type="synonym">Lupinus termis</name>
    <dbReference type="NCBI Taxonomy" id="3870"/>
    <lineage>
        <taxon>Eukaryota</taxon>
        <taxon>Viridiplantae</taxon>
        <taxon>Streptophyta</taxon>
        <taxon>Embryophyta</taxon>
        <taxon>Tracheophyta</taxon>
        <taxon>Spermatophyta</taxon>
        <taxon>Magnoliopsida</taxon>
        <taxon>eudicotyledons</taxon>
        <taxon>Gunneridae</taxon>
        <taxon>Pentapetalae</taxon>
        <taxon>rosids</taxon>
        <taxon>fabids</taxon>
        <taxon>Fabales</taxon>
        <taxon>Fabaceae</taxon>
        <taxon>Papilionoideae</taxon>
        <taxon>50 kb inversion clade</taxon>
        <taxon>genistoids sensu lato</taxon>
        <taxon>core genistoids</taxon>
        <taxon>Genisteae</taxon>
        <taxon>Lupinus</taxon>
    </lineage>
</organism>
<feature type="transmembrane region" description="Helical" evidence="6">
    <location>
        <begin position="275"/>
        <end position="296"/>
    </location>
</feature>
<name>A0A6A4NE20_LUPAL</name>
<comment type="similarity">
    <text evidence="2 6">Belongs to the multi antimicrobial extrusion (MATE) (TC 2.A.66.1) family.</text>
</comment>
<gene>
    <name evidence="7" type="ORF">Lalb_Chr25g0283081</name>
</gene>
<evidence type="ECO:0000256" key="2">
    <source>
        <dbReference type="ARBA" id="ARBA00010199"/>
    </source>
</evidence>
<evidence type="ECO:0000256" key="3">
    <source>
        <dbReference type="ARBA" id="ARBA00022692"/>
    </source>
</evidence>
<dbReference type="PANTHER" id="PTHR42893">
    <property type="entry name" value="PROTEIN DETOXIFICATION 44, CHLOROPLASTIC-RELATED"/>
    <property type="match status" value="1"/>
</dbReference>
<protein>
    <recommendedName>
        <fullName evidence="6">Protein DETOXIFICATION</fullName>
    </recommendedName>
    <alternativeName>
        <fullName evidence="6">Multidrug and toxic compound extrusion protein</fullName>
    </alternativeName>
</protein>
<keyword evidence="8" id="KW-1185">Reference proteome</keyword>
<feature type="transmembrane region" description="Helical" evidence="6">
    <location>
        <begin position="175"/>
        <end position="196"/>
    </location>
</feature>
<feature type="transmembrane region" description="Helical" evidence="6">
    <location>
        <begin position="236"/>
        <end position="255"/>
    </location>
</feature>
<feature type="transmembrane region" description="Helical" evidence="6">
    <location>
        <begin position="349"/>
        <end position="371"/>
    </location>
</feature>
<keyword evidence="3 6" id="KW-0812">Transmembrane</keyword>
<dbReference type="AlphaFoldDB" id="A0A6A4NE20"/>
<comment type="caution">
    <text evidence="7">The sequence shown here is derived from an EMBL/GenBank/DDBJ whole genome shotgun (WGS) entry which is preliminary data.</text>
</comment>
<evidence type="ECO:0000313" key="7">
    <source>
        <dbReference type="EMBL" id="KAE9584878.1"/>
    </source>
</evidence>
<evidence type="ECO:0000313" key="8">
    <source>
        <dbReference type="Proteomes" id="UP000447434"/>
    </source>
</evidence>
<proteinExistence type="inferred from homology"/>
<dbReference type="Pfam" id="PF01554">
    <property type="entry name" value="MatE"/>
    <property type="match status" value="2"/>
</dbReference>
<comment type="subcellular location">
    <subcellularLocation>
        <location evidence="1">Membrane</location>
        <topology evidence="1">Multi-pass membrane protein</topology>
    </subcellularLocation>
</comment>
<reference evidence="8" key="1">
    <citation type="journal article" date="2020" name="Nat. Commun.">
        <title>Genome sequence of the cluster root forming white lupin.</title>
        <authorList>
            <person name="Hufnagel B."/>
            <person name="Marques A."/>
            <person name="Soriano A."/>
            <person name="Marques L."/>
            <person name="Divol F."/>
            <person name="Doumas P."/>
            <person name="Sallet E."/>
            <person name="Mancinotti D."/>
            <person name="Carrere S."/>
            <person name="Marande W."/>
            <person name="Arribat S."/>
            <person name="Keller J."/>
            <person name="Huneau C."/>
            <person name="Blein T."/>
            <person name="Aime D."/>
            <person name="Laguerre M."/>
            <person name="Taylor J."/>
            <person name="Schubert V."/>
            <person name="Nelson M."/>
            <person name="Geu-Flores F."/>
            <person name="Crespi M."/>
            <person name="Gallardo-Guerrero K."/>
            <person name="Delaux P.-M."/>
            <person name="Salse J."/>
            <person name="Berges H."/>
            <person name="Guyot R."/>
            <person name="Gouzy J."/>
            <person name="Peret B."/>
        </authorList>
    </citation>
    <scope>NUCLEOTIDE SEQUENCE [LARGE SCALE GENOMIC DNA]</scope>
    <source>
        <strain evidence="8">cv. Amiga</strain>
    </source>
</reference>
<dbReference type="GO" id="GO:0015297">
    <property type="term" value="F:antiporter activity"/>
    <property type="evidence" value="ECO:0007669"/>
    <property type="project" value="InterPro"/>
</dbReference>
<keyword evidence="5 6" id="KW-0472">Membrane</keyword>
<dbReference type="GO" id="GO:0042910">
    <property type="term" value="F:xenobiotic transmembrane transporter activity"/>
    <property type="evidence" value="ECO:0007669"/>
    <property type="project" value="InterPro"/>
</dbReference>
<dbReference type="InterPro" id="IPR044644">
    <property type="entry name" value="DinF-like"/>
</dbReference>
<dbReference type="EMBL" id="WOCE01000025">
    <property type="protein sequence ID" value="KAE9584878.1"/>
    <property type="molecule type" value="Genomic_DNA"/>
</dbReference>
<feature type="transmembrane region" description="Helical" evidence="6">
    <location>
        <begin position="383"/>
        <end position="407"/>
    </location>
</feature>
<dbReference type="GO" id="GO:0015137">
    <property type="term" value="F:citrate transmembrane transporter activity"/>
    <property type="evidence" value="ECO:0007669"/>
    <property type="project" value="TreeGrafter"/>
</dbReference>
<dbReference type="GO" id="GO:0016020">
    <property type="term" value="C:membrane"/>
    <property type="evidence" value="ECO:0007669"/>
    <property type="project" value="UniProtKB-SubCell"/>
</dbReference>
<feature type="transmembrane region" description="Helical" evidence="6">
    <location>
        <begin position="474"/>
        <end position="493"/>
    </location>
</feature>
<evidence type="ECO:0000256" key="6">
    <source>
        <dbReference type="RuleBase" id="RU004914"/>
    </source>
</evidence>
<evidence type="ECO:0000256" key="4">
    <source>
        <dbReference type="ARBA" id="ARBA00022989"/>
    </source>
</evidence>
<keyword evidence="4 6" id="KW-1133">Transmembrane helix</keyword>